<evidence type="ECO:0000313" key="4">
    <source>
        <dbReference type="EMBL" id="RIV86284.1"/>
    </source>
</evidence>
<keyword evidence="5" id="KW-1185">Reference proteome</keyword>
<dbReference type="Gene3D" id="3.40.630.30">
    <property type="match status" value="1"/>
</dbReference>
<dbReference type="PROSITE" id="PS51186">
    <property type="entry name" value="GNAT"/>
    <property type="match status" value="1"/>
</dbReference>
<dbReference type="Pfam" id="PF00583">
    <property type="entry name" value="Acetyltransf_1"/>
    <property type="match status" value="1"/>
</dbReference>
<dbReference type="CDD" id="cd04301">
    <property type="entry name" value="NAT_SF"/>
    <property type="match status" value="1"/>
</dbReference>
<dbReference type="PANTHER" id="PTHR43877">
    <property type="entry name" value="AMINOALKYLPHOSPHONATE N-ACETYLTRANSFERASE-RELATED-RELATED"/>
    <property type="match status" value="1"/>
</dbReference>
<dbReference type="GO" id="GO:0016747">
    <property type="term" value="F:acyltransferase activity, transferring groups other than amino-acyl groups"/>
    <property type="evidence" value="ECO:0007669"/>
    <property type="project" value="InterPro"/>
</dbReference>
<evidence type="ECO:0000256" key="1">
    <source>
        <dbReference type="ARBA" id="ARBA00022679"/>
    </source>
</evidence>
<dbReference type="InterPro" id="IPR050832">
    <property type="entry name" value="Bact_Acetyltransf"/>
</dbReference>
<evidence type="ECO:0000259" key="3">
    <source>
        <dbReference type="PROSITE" id="PS51186"/>
    </source>
</evidence>
<dbReference type="Proteomes" id="UP000265366">
    <property type="component" value="Unassembled WGS sequence"/>
</dbReference>
<dbReference type="OrthoDB" id="143110at2"/>
<reference evidence="4 5" key="1">
    <citation type="submission" date="2018-08" db="EMBL/GenBank/DDBJ databases">
        <title>Erythrobacter zhengii sp.nov., a bacterium isolated from deep-sea sediment.</title>
        <authorList>
            <person name="Fang C."/>
            <person name="Wu Y.-H."/>
            <person name="Sun C."/>
            <person name="Wang H."/>
            <person name="Cheng H."/>
            <person name="Meng F.-X."/>
            <person name="Wang C.-S."/>
            <person name="Xu X.-W."/>
        </authorList>
    </citation>
    <scope>NUCLEOTIDE SEQUENCE [LARGE SCALE GENOMIC DNA]</scope>
    <source>
        <strain evidence="4 5">CCTCC AB 2015396</strain>
    </source>
</reference>
<dbReference type="InterPro" id="IPR000182">
    <property type="entry name" value="GNAT_dom"/>
</dbReference>
<accession>A0A3A1P7U6</accession>
<evidence type="ECO:0000313" key="5">
    <source>
        <dbReference type="Proteomes" id="UP000265366"/>
    </source>
</evidence>
<name>A0A3A1P7U6_9SPHN</name>
<dbReference type="SUPFAM" id="SSF55729">
    <property type="entry name" value="Acyl-CoA N-acyltransferases (Nat)"/>
    <property type="match status" value="1"/>
</dbReference>
<protein>
    <submittedName>
        <fullName evidence="4">N-acetyltransferase</fullName>
    </submittedName>
</protein>
<dbReference type="AlphaFoldDB" id="A0A3A1P7U6"/>
<dbReference type="InterPro" id="IPR016181">
    <property type="entry name" value="Acyl_CoA_acyltransferase"/>
</dbReference>
<comment type="caution">
    <text evidence="4">The sequence shown here is derived from an EMBL/GenBank/DDBJ whole genome shotgun (WGS) entry which is preliminary data.</text>
</comment>
<organism evidence="4 5">
    <name type="scientific">Aurantiacibacter xanthus</name>
    <dbReference type="NCBI Taxonomy" id="1784712"/>
    <lineage>
        <taxon>Bacteria</taxon>
        <taxon>Pseudomonadati</taxon>
        <taxon>Pseudomonadota</taxon>
        <taxon>Alphaproteobacteria</taxon>
        <taxon>Sphingomonadales</taxon>
        <taxon>Erythrobacteraceae</taxon>
        <taxon>Aurantiacibacter</taxon>
    </lineage>
</organism>
<proteinExistence type="predicted"/>
<dbReference type="EMBL" id="QXFM01000088">
    <property type="protein sequence ID" value="RIV86284.1"/>
    <property type="molecule type" value="Genomic_DNA"/>
</dbReference>
<keyword evidence="1 4" id="KW-0808">Transferase</keyword>
<sequence length="181" mass="19761">MTLRPATPDDVESLAKLGRDSFCAAFAHLYRADNLAAFLEQAYAPAVVAGEVRDDLHRHCLAVDPASGALLGYVKIRVPSYYAEYSGATNPMALCQLYTDPARTGMGIGAMLMDWALDEARAGGHDAVQLSVWSENYGAQRFYARYGFAKIADIHFDVGDQRDEEFLFELRLDGARASSAG</sequence>
<keyword evidence="2" id="KW-0012">Acyltransferase</keyword>
<gene>
    <name evidence="4" type="ORF">D2V17_09745</name>
</gene>
<evidence type="ECO:0000256" key="2">
    <source>
        <dbReference type="ARBA" id="ARBA00023315"/>
    </source>
</evidence>
<feature type="domain" description="N-acetyltransferase" evidence="3">
    <location>
        <begin position="1"/>
        <end position="173"/>
    </location>
</feature>